<keyword evidence="6" id="KW-1185">Reference proteome</keyword>
<gene>
    <name evidence="5" type="ORF">Ana3638_07470</name>
</gene>
<dbReference type="EMBL" id="CP048000">
    <property type="protein sequence ID" value="QHQ60629.1"/>
    <property type="molecule type" value="Genomic_DNA"/>
</dbReference>
<dbReference type="SUPFAM" id="SSF48208">
    <property type="entry name" value="Six-hairpin glycosidases"/>
    <property type="match status" value="1"/>
</dbReference>
<dbReference type="PANTHER" id="PTHR36845:SF1">
    <property type="entry name" value="HYDROLASE, PUTATIVE (AFU_ORTHOLOGUE AFUA_7G05090)-RELATED"/>
    <property type="match status" value="1"/>
</dbReference>
<sequence length="375" mass="43609">MNQDVMNAVFDDKLYQKALKEILKKVDLGLDIFVMEYPHVSKNNIYTGEKNTLWTASFFPGICYLAYQMTGEKKYLSHSEAYLDSFEDRIINRKHISHDLGFLYTLTCVAAYKLTGNKRAQDLANLAAEVLTERYNEKGKYIQAWGEMGITYPEVKIIIDTMLNLPLLYWTGTDKNYETALNHAKTAGKYLVREDFTTYHTYLMRPETGEAVCGKTHQGYADESTWARGQAWAVYGFALSYRYTKEKEFLHIAKETARVFMENLPKDFVPYWDFYFTDANPDIRDTSAASIFCCGLLELCQFAEGEEKSLYEKTVYSIIKSLYENYSTKDLKESNGLLTDGMYHRHDGFEECVIWGDYFYFEAIVRLLTNCETFW</sequence>
<dbReference type="GO" id="GO:0052757">
    <property type="term" value="F:chondroitin hydrolase activity"/>
    <property type="evidence" value="ECO:0007669"/>
    <property type="project" value="TreeGrafter"/>
</dbReference>
<organism evidence="5 6">
    <name type="scientific">Anaerocolumna sedimenticola</name>
    <dbReference type="NCBI Taxonomy" id="2696063"/>
    <lineage>
        <taxon>Bacteria</taxon>
        <taxon>Bacillati</taxon>
        <taxon>Bacillota</taxon>
        <taxon>Clostridia</taxon>
        <taxon>Lachnospirales</taxon>
        <taxon>Lachnospiraceae</taxon>
        <taxon>Anaerocolumna</taxon>
    </lineage>
</organism>
<feature type="binding site" evidence="4">
    <location>
        <position position="214"/>
    </location>
    <ligand>
        <name>substrate</name>
    </ligand>
</feature>
<feature type="binding site" evidence="4">
    <location>
        <position position="99"/>
    </location>
    <ligand>
        <name>substrate</name>
    </ligand>
</feature>
<reference evidence="5 6" key="1">
    <citation type="submission" date="2020-01" db="EMBL/GenBank/DDBJ databases">
        <title>Genome analysis of Anaerocolumna sp. CBA3638.</title>
        <authorList>
            <person name="Kim J."/>
            <person name="Roh S.W."/>
        </authorList>
    </citation>
    <scope>NUCLEOTIDE SEQUENCE [LARGE SCALE GENOMIC DNA]</scope>
    <source>
        <strain evidence="5 6">CBA3638</strain>
    </source>
</reference>
<evidence type="ECO:0000313" key="5">
    <source>
        <dbReference type="EMBL" id="QHQ60629.1"/>
    </source>
</evidence>
<dbReference type="Proteomes" id="UP000464314">
    <property type="component" value="Chromosome"/>
</dbReference>
<feature type="active site" description="Nucleophile" evidence="3">
    <location>
        <position position="99"/>
    </location>
</feature>
<protein>
    <submittedName>
        <fullName evidence="5">Glucuronyl hydrolase</fullName>
    </submittedName>
</protein>
<evidence type="ECO:0000256" key="1">
    <source>
        <dbReference type="ARBA" id="ARBA00022801"/>
    </source>
</evidence>
<dbReference type="Gene3D" id="1.50.10.10">
    <property type="match status" value="1"/>
</dbReference>
<name>A0A6P1TKH3_9FIRM</name>
<dbReference type="InterPro" id="IPR010905">
    <property type="entry name" value="Glyco_hydro_88"/>
</dbReference>
<evidence type="ECO:0000256" key="4">
    <source>
        <dbReference type="PIRSR" id="PIRSR610905-2"/>
    </source>
</evidence>
<feature type="binding site" evidence="4">
    <location>
        <position position="216"/>
    </location>
    <ligand>
        <name>substrate</name>
    </ligand>
</feature>
<dbReference type="InterPro" id="IPR012341">
    <property type="entry name" value="6hp_glycosidase-like_sf"/>
</dbReference>
<proteinExistence type="inferred from homology"/>
<dbReference type="PANTHER" id="PTHR36845">
    <property type="entry name" value="HYDROLASE, PUTATIVE (AFU_ORTHOLOGUE AFUA_7G05090)-RELATED"/>
    <property type="match status" value="1"/>
</dbReference>
<dbReference type="RefSeq" id="WP_161837463.1">
    <property type="nucleotide sequence ID" value="NZ_CP048000.1"/>
</dbReference>
<dbReference type="GO" id="GO:0000272">
    <property type="term" value="P:polysaccharide catabolic process"/>
    <property type="evidence" value="ECO:0007669"/>
    <property type="project" value="TreeGrafter"/>
</dbReference>
<feature type="binding site" evidence="4">
    <location>
        <position position="232"/>
    </location>
    <ligand>
        <name>substrate</name>
    </ligand>
</feature>
<evidence type="ECO:0000313" key="6">
    <source>
        <dbReference type="Proteomes" id="UP000464314"/>
    </source>
</evidence>
<dbReference type="KEGG" id="anr:Ana3638_07470"/>
<accession>A0A6P1TKH3</accession>
<dbReference type="AlphaFoldDB" id="A0A6P1TKH3"/>
<evidence type="ECO:0000256" key="3">
    <source>
        <dbReference type="PIRSR" id="PIRSR610905-1"/>
    </source>
</evidence>
<feature type="active site" description="Proton donor" evidence="3">
    <location>
        <position position="160"/>
    </location>
</feature>
<dbReference type="InterPro" id="IPR052369">
    <property type="entry name" value="UG_Glycosaminoglycan_Hydrolase"/>
</dbReference>
<dbReference type="InterPro" id="IPR008928">
    <property type="entry name" value="6-hairpin_glycosidase_sf"/>
</dbReference>
<keyword evidence="1 5" id="KW-0378">Hydrolase</keyword>
<feature type="binding site" evidence="4">
    <location>
        <position position="160"/>
    </location>
    <ligand>
        <name>substrate</name>
    </ligand>
</feature>
<evidence type="ECO:0000256" key="2">
    <source>
        <dbReference type="ARBA" id="ARBA00038358"/>
    </source>
</evidence>
<feature type="binding site" evidence="4">
    <location>
        <position position="228"/>
    </location>
    <ligand>
        <name>substrate</name>
    </ligand>
</feature>
<dbReference type="Pfam" id="PF07470">
    <property type="entry name" value="Glyco_hydro_88"/>
    <property type="match status" value="1"/>
</dbReference>
<comment type="similarity">
    <text evidence="2">Belongs to the glycosyl hydrolase 88 family.</text>
</comment>